<feature type="compositionally biased region" description="Low complexity" evidence="9">
    <location>
        <begin position="420"/>
        <end position="429"/>
    </location>
</feature>
<feature type="compositionally biased region" description="Polar residues" evidence="9">
    <location>
        <begin position="395"/>
        <end position="406"/>
    </location>
</feature>
<feature type="compositionally biased region" description="Low complexity" evidence="9">
    <location>
        <begin position="824"/>
        <end position="833"/>
    </location>
</feature>
<reference evidence="11 12" key="1">
    <citation type="journal article" date="2021" name="Elife">
        <title>Chloroplast acquisition without the gene transfer in kleptoplastic sea slugs, Plakobranchus ocellatus.</title>
        <authorList>
            <person name="Maeda T."/>
            <person name="Takahashi S."/>
            <person name="Yoshida T."/>
            <person name="Shimamura S."/>
            <person name="Takaki Y."/>
            <person name="Nagai Y."/>
            <person name="Toyoda A."/>
            <person name="Suzuki Y."/>
            <person name="Arimoto A."/>
            <person name="Ishii H."/>
            <person name="Satoh N."/>
            <person name="Nishiyama T."/>
            <person name="Hasebe M."/>
            <person name="Maruyama T."/>
            <person name="Minagawa J."/>
            <person name="Obokata J."/>
            <person name="Shigenobu S."/>
        </authorList>
    </citation>
    <scope>NUCLEOTIDE SEQUENCE [LARGE SCALE GENOMIC DNA]</scope>
</reference>
<feature type="compositionally biased region" description="Pro residues" evidence="9">
    <location>
        <begin position="495"/>
        <end position="506"/>
    </location>
</feature>
<dbReference type="SUPFAM" id="SSF46966">
    <property type="entry name" value="Spectrin repeat"/>
    <property type="match status" value="2"/>
</dbReference>
<dbReference type="Pfam" id="PF15410">
    <property type="entry name" value="PH_9"/>
    <property type="match status" value="1"/>
</dbReference>
<dbReference type="PROSITE" id="PS50003">
    <property type="entry name" value="PH_DOMAIN"/>
    <property type="match status" value="1"/>
</dbReference>
<feature type="compositionally biased region" description="Polar residues" evidence="9">
    <location>
        <begin position="708"/>
        <end position="718"/>
    </location>
</feature>
<dbReference type="EMBL" id="BMAT01000127">
    <property type="protein sequence ID" value="GFR60119.1"/>
    <property type="molecule type" value="Genomic_DNA"/>
</dbReference>
<gene>
    <name evidence="11" type="ORF">ElyMa_000071500</name>
</gene>
<evidence type="ECO:0000256" key="4">
    <source>
        <dbReference type="ARBA" id="ARBA00022490"/>
    </source>
</evidence>
<feature type="compositionally biased region" description="Basic and acidic residues" evidence="9">
    <location>
        <begin position="857"/>
        <end position="889"/>
    </location>
</feature>
<proteinExistence type="inferred from homology"/>
<dbReference type="InterPro" id="IPR018159">
    <property type="entry name" value="Spectrin/alpha-actinin"/>
</dbReference>
<comment type="similarity">
    <text evidence="2">Belongs to the spectrin family.</text>
</comment>
<evidence type="ECO:0000313" key="12">
    <source>
        <dbReference type="Proteomes" id="UP000762676"/>
    </source>
</evidence>
<dbReference type="GO" id="GO:0005737">
    <property type="term" value="C:cytoplasm"/>
    <property type="evidence" value="ECO:0007669"/>
    <property type="project" value="UniProtKB-ARBA"/>
</dbReference>
<sequence length="972" mass="109718">ALGGAKEVHMYGRDADDTLEWIQEKDLVVSSDDFGHDLESSQALISRHDGLERDMAAISDQVESITKEAERLIGTFPDAQEHIAAKHEEMVGAWNTLVEKAGHRKEKLNQAEQLQMYFNDFRELTAWLSEMMAMITADELAHDLPGAEAMMTLYKEHKAEIDSHVDAFNKFKQTGEAFISNKHFLSDEIHEKMNQLDDSFEGLKRTYEHRRSLHEQNLETQKLRHEIEQIEAWMTLREPLIKGGKTGNSIQEVEELLRRHADFEKTVDAQEERVNNLCRDKVNKAVQEQKLLQEQQAVEDEARREKDRLGELRKKEQERILEERKREEEHRKAKEVLLRRQKEENAEDDKRMDDKLDKSTVKNLIGRSQSIKMTVRPDGSRTDIQRAVSFRNRNDQPTSPTISLQKATHFKQGGEERPTSPDGSSASSPRSPPPTSPLASPRPMSPLAAHTSPQHVSHPSPIDTGYQSSNLDTTLPSPHLDSSSLGEDEEDHPAPELPQAPPPPRAASPDYEDGAQAHPDSPKRSMSPPLSPTGMMHKRVDVIKEEAGKSKPTKRTASFNIRRRTRSLKDKHKLPANLPPADLEGFLERKQELQAGGKKATIRSWKSYYAVLFGQLLCFFKDREGYAEGQAAIPPVNLHRGQGEVASDYTKKQHVLRMRLSDGAEFLLEFPTDDMMNTWNARMQYYADQESMLENVNLGPNDAETETDQPPTILTSLSMAPERDSRDMSPPYATSPERGPSPLASSPHASRSSPPRPVPQPRQQSEFPPEVSSTATKMLSGLERTPSIPSNTSEEDYHHQPSQDGDLAHDKEVSADEEVQMRNSGSSSVRPSSDLQDDRQERRKSHSMFGFLKKKKEKDLKESKDRDSKDLKEKSSSREYQRDSWKDRSTQIPVRRPAPLGRRTVVGWASSPPCKNKSAIETPTNTITASPGRNASDSGRYAPMKVKGQTPKEAFDLTGSMTSPRHQVRFGA</sequence>
<feature type="domain" description="PH" evidence="10">
    <location>
        <begin position="580"/>
        <end position="688"/>
    </location>
</feature>
<dbReference type="AlphaFoldDB" id="A0AAV4EH80"/>
<dbReference type="GO" id="GO:0051693">
    <property type="term" value="P:actin filament capping"/>
    <property type="evidence" value="ECO:0007669"/>
    <property type="project" value="UniProtKB-KW"/>
</dbReference>
<dbReference type="FunFam" id="1.20.58.60:FF:000013">
    <property type="entry name" value="Spectrin alpha chain, non-erythrocytic 1"/>
    <property type="match status" value="1"/>
</dbReference>
<dbReference type="InterPro" id="IPR041681">
    <property type="entry name" value="PH_9"/>
</dbReference>
<dbReference type="FunFam" id="2.30.29.30:FF:000024">
    <property type="entry name" value="Spectrin beta chain"/>
    <property type="match status" value="1"/>
</dbReference>
<feature type="compositionally biased region" description="Basic and acidic residues" evidence="9">
    <location>
        <begin position="338"/>
        <end position="360"/>
    </location>
</feature>
<dbReference type="SMART" id="SM00150">
    <property type="entry name" value="SPEC"/>
    <property type="match status" value="3"/>
</dbReference>
<keyword evidence="5" id="KW-0597">Phosphoprotein</keyword>
<dbReference type="CDD" id="cd00176">
    <property type="entry name" value="SPEC"/>
    <property type="match status" value="1"/>
</dbReference>
<dbReference type="SUPFAM" id="SSF50729">
    <property type="entry name" value="PH domain-like"/>
    <property type="match status" value="1"/>
</dbReference>
<accession>A0AAV4EH80</accession>
<dbReference type="GO" id="GO:0005856">
    <property type="term" value="C:cytoskeleton"/>
    <property type="evidence" value="ECO:0007669"/>
    <property type="project" value="UniProtKB-SubCell"/>
</dbReference>
<evidence type="ECO:0000259" key="10">
    <source>
        <dbReference type="PROSITE" id="PS50003"/>
    </source>
</evidence>
<keyword evidence="6" id="KW-0677">Repeat</keyword>
<dbReference type="PRINTS" id="PR00683">
    <property type="entry name" value="SPECTRINPH"/>
</dbReference>
<feature type="compositionally biased region" description="Basic residues" evidence="9">
    <location>
        <begin position="842"/>
        <end position="856"/>
    </location>
</feature>
<dbReference type="GO" id="GO:0003779">
    <property type="term" value="F:actin binding"/>
    <property type="evidence" value="ECO:0007669"/>
    <property type="project" value="UniProtKB-KW"/>
</dbReference>
<keyword evidence="8" id="KW-0206">Cytoskeleton</keyword>
<evidence type="ECO:0000256" key="3">
    <source>
        <dbReference type="ARBA" id="ARBA00022467"/>
    </source>
</evidence>
<feature type="compositionally biased region" description="Low complexity" evidence="9">
    <location>
        <begin position="740"/>
        <end position="753"/>
    </location>
</feature>
<feature type="region of interest" description="Disordered" evidence="9">
    <location>
        <begin position="338"/>
        <end position="535"/>
    </location>
</feature>
<evidence type="ECO:0000256" key="8">
    <source>
        <dbReference type="ARBA" id="ARBA00023212"/>
    </source>
</evidence>
<comment type="subcellular location">
    <subcellularLocation>
        <location evidence="1">Cytoplasm</location>
        <location evidence="1">Cytoskeleton</location>
    </subcellularLocation>
</comment>
<keyword evidence="4" id="KW-0963">Cytoplasm</keyword>
<protein>
    <submittedName>
        <fullName evidence="11">Spectrin beta chain, brain 4</fullName>
    </submittedName>
</protein>
<dbReference type="InterPro" id="IPR001605">
    <property type="entry name" value="PH_dom-spectrin-type"/>
</dbReference>
<dbReference type="PANTHER" id="PTHR11915">
    <property type="entry name" value="SPECTRIN/FILAMIN RELATED CYTOSKELETAL PROTEIN"/>
    <property type="match status" value="1"/>
</dbReference>
<evidence type="ECO:0000256" key="5">
    <source>
        <dbReference type="ARBA" id="ARBA00022553"/>
    </source>
</evidence>
<keyword evidence="7" id="KW-0009">Actin-binding</keyword>
<evidence type="ECO:0000256" key="6">
    <source>
        <dbReference type="ARBA" id="ARBA00022737"/>
    </source>
</evidence>
<evidence type="ECO:0000313" key="11">
    <source>
        <dbReference type="EMBL" id="GFR60119.1"/>
    </source>
</evidence>
<evidence type="ECO:0000256" key="7">
    <source>
        <dbReference type="ARBA" id="ARBA00023203"/>
    </source>
</evidence>
<dbReference type="GO" id="GO:0016020">
    <property type="term" value="C:membrane"/>
    <property type="evidence" value="ECO:0007669"/>
    <property type="project" value="UniProtKB-ARBA"/>
</dbReference>
<organism evidence="11 12">
    <name type="scientific">Elysia marginata</name>
    <dbReference type="NCBI Taxonomy" id="1093978"/>
    <lineage>
        <taxon>Eukaryota</taxon>
        <taxon>Metazoa</taxon>
        <taxon>Spiralia</taxon>
        <taxon>Lophotrochozoa</taxon>
        <taxon>Mollusca</taxon>
        <taxon>Gastropoda</taxon>
        <taxon>Heterobranchia</taxon>
        <taxon>Euthyneura</taxon>
        <taxon>Panpulmonata</taxon>
        <taxon>Sacoglossa</taxon>
        <taxon>Placobranchoidea</taxon>
        <taxon>Plakobranchidae</taxon>
        <taxon>Elysia</taxon>
    </lineage>
</organism>
<dbReference type="FunFam" id="1.20.58.60:FF:000011">
    <property type="entry name" value="Spectrin beta chain"/>
    <property type="match status" value="1"/>
</dbReference>
<evidence type="ECO:0000256" key="2">
    <source>
        <dbReference type="ARBA" id="ARBA00006826"/>
    </source>
</evidence>
<dbReference type="FunFam" id="1.20.58.60:FF:000020">
    <property type="entry name" value="Spectrin alpha chain, non-erythrocytic 1"/>
    <property type="match status" value="1"/>
</dbReference>
<dbReference type="GO" id="GO:0005543">
    <property type="term" value="F:phospholipid binding"/>
    <property type="evidence" value="ECO:0007669"/>
    <property type="project" value="InterPro"/>
</dbReference>
<feature type="compositionally biased region" description="Polar residues" evidence="9">
    <location>
        <begin position="919"/>
        <end position="937"/>
    </location>
</feature>
<keyword evidence="12" id="KW-1185">Reference proteome</keyword>
<feature type="compositionally biased region" description="Basic and acidic residues" evidence="9">
    <location>
        <begin position="795"/>
        <end position="814"/>
    </location>
</feature>
<dbReference type="InterPro" id="IPR002017">
    <property type="entry name" value="Spectrin_repeat"/>
</dbReference>
<dbReference type="Gene3D" id="2.30.29.30">
    <property type="entry name" value="Pleckstrin-homology domain (PH domain)/Phosphotyrosine-binding domain (PTB)"/>
    <property type="match status" value="1"/>
</dbReference>
<dbReference type="Gene3D" id="1.20.58.60">
    <property type="match status" value="3"/>
</dbReference>
<dbReference type="Pfam" id="PF00435">
    <property type="entry name" value="Spectrin"/>
    <property type="match status" value="3"/>
</dbReference>
<feature type="compositionally biased region" description="Polar residues" evidence="9">
    <location>
        <begin position="465"/>
        <end position="485"/>
    </location>
</feature>
<dbReference type="Proteomes" id="UP000762676">
    <property type="component" value="Unassembled WGS sequence"/>
</dbReference>
<feature type="non-terminal residue" evidence="11">
    <location>
        <position position="1"/>
    </location>
</feature>
<name>A0AAV4EH80_9GAST</name>
<dbReference type="SMART" id="SM00233">
    <property type="entry name" value="PH"/>
    <property type="match status" value="1"/>
</dbReference>
<dbReference type="CDD" id="cd10571">
    <property type="entry name" value="PH_beta_spectrin"/>
    <property type="match status" value="1"/>
</dbReference>
<evidence type="ECO:0000256" key="9">
    <source>
        <dbReference type="SAM" id="MobiDB-lite"/>
    </source>
</evidence>
<evidence type="ECO:0000256" key="1">
    <source>
        <dbReference type="ARBA" id="ARBA00004245"/>
    </source>
</evidence>
<dbReference type="InterPro" id="IPR001849">
    <property type="entry name" value="PH_domain"/>
</dbReference>
<comment type="caution">
    <text evidence="11">The sequence shown here is derived from an EMBL/GenBank/DDBJ whole genome shotgun (WGS) entry which is preliminary data.</text>
</comment>
<keyword evidence="3" id="KW-0117">Actin capping</keyword>
<feature type="region of interest" description="Disordered" evidence="9">
    <location>
        <begin position="697"/>
        <end position="941"/>
    </location>
</feature>
<dbReference type="InterPro" id="IPR011993">
    <property type="entry name" value="PH-like_dom_sf"/>
</dbReference>